<keyword evidence="1" id="KW-0812">Transmembrane</keyword>
<organism evidence="2 3">
    <name type="scientific">Rubripirellula obstinata</name>
    <dbReference type="NCBI Taxonomy" id="406547"/>
    <lineage>
        <taxon>Bacteria</taxon>
        <taxon>Pseudomonadati</taxon>
        <taxon>Planctomycetota</taxon>
        <taxon>Planctomycetia</taxon>
        <taxon>Pirellulales</taxon>
        <taxon>Pirellulaceae</taxon>
        <taxon>Rubripirellula</taxon>
    </lineage>
</organism>
<keyword evidence="1" id="KW-0472">Membrane</keyword>
<keyword evidence="1" id="KW-1133">Transmembrane helix</keyword>
<dbReference type="Proteomes" id="UP000322699">
    <property type="component" value="Unassembled WGS sequence"/>
</dbReference>
<feature type="transmembrane region" description="Helical" evidence="1">
    <location>
        <begin position="112"/>
        <end position="137"/>
    </location>
</feature>
<name>A0A5B1C9S4_9BACT</name>
<reference evidence="2 3" key="1">
    <citation type="submission" date="2019-08" db="EMBL/GenBank/DDBJ databases">
        <title>Deep-cultivation of Planctomycetes and their phenomic and genomic characterization uncovers novel biology.</title>
        <authorList>
            <person name="Wiegand S."/>
            <person name="Jogler M."/>
            <person name="Boedeker C."/>
            <person name="Pinto D."/>
            <person name="Vollmers J."/>
            <person name="Rivas-Marin E."/>
            <person name="Kohn T."/>
            <person name="Peeters S.H."/>
            <person name="Heuer A."/>
            <person name="Rast P."/>
            <person name="Oberbeckmann S."/>
            <person name="Bunk B."/>
            <person name="Jeske O."/>
            <person name="Meyerdierks A."/>
            <person name="Storesund J.E."/>
            <person name="Kallscheuer N."/>
            <person name="Luecker S."/>
            <person name="Lage O.M."/>
            <person name="Pohl T."/>
            <person name="Merkel B.J."/>
            <person name="Hornburger P."/>
            <person name="Mueller R.-W."/>
            <person name="Bruemmer F."/>
            <person name="Labrenz M."/>
            <person name="Spormann A.M."/>
            <person name="Op Den Camp H."/>
            <person name="Overmann J."/>
            <person name="Amann R."/>
            <person name="Jetten M.S.M."/>
            <person name="Mascher T."/>
            <person name="Medema M.H."/>
            <person name="Devos D.P."/>
            <person name="Kaster A.-K."/>
            <person name="Ovreas L."/>
            <person name="Rohde M."/>
            <person name="Galperin M.Y."/>
            <person name="Jogler C."/>
        </authorList>
    </citation>
    <scope>NUCLEOTIDE SEQUENCE [LARGE SCALE GENOMIC DNA]</scope>
    <source>
        <strain evidence="2 3">LF1</strain>
    </source>
</reference>
<evidence type="ECO:0000256" key="1">
    <source>
        <dbReference type="SAM" id="Phobius"/>
    </source>
</evidence>
<evidence type="ECO:0000313" key="2">
    <source>
        <dbReference type="EMBL" id="KAA1257266.1"/>
    </source>
</evidence>
<comment type="caution">
    <text evidence="2">The sequence shown here is derived from an EMBL/GenBank/DDBJ whole genome shotgun (WGS) entry which is preliminary data.</text>
</comment>
<keyword evidence="3" id="KW-1185">Reference proteome</keyword>
<gene>
    <name evidence="2" type="ORF">LF1_54150</name>
</gene>
<feature type="transmembrane region" description="Helical" evidence="1">
    <location>
        <begin position="179"/>
        <end position="200"/>
    </location>
</feature>
<evidence type="ECO:0000313" key="3">
    <source>
        <dbReference type="Proteomes" id="UP000322699"/>
    </source>
</evidence>
<protein>
    <submittedName>
        <fullName evidence="2">Uncharacterized protein</fullName>
    </submittedName>
</protein>
<feature type="transmembrane region" description="Helical" evidence="1">
    <location>
        <begin position="81"/>
        <end position="100"/>
    </location>
</feature>
<proteinExistence type="predicted"/>
<sequence length="219" mass="24898">MTVTHVDEVRADGSHRNGVLRITIACTGVAAAHFSLCLHVKSRHLGDAYRYPTESFVMRSNPYSSPTCIPCDLHTLPDKRFVGMSVVLGVFAIQYAARYLPPVLNLHPSQYIWYSGFYALPTVAVLLASIAIFFAELSRKASKRRSVQCLLTVPLLATFLLLYVSLSDIWVFWTNLTRFDRMLIALHCAFCSFVWFYFFASIRRFRHLHNELHSSATDA</sequence>
<feature type="transmembrane region" description="Helical" evidence="1">
    <location>
        <begin position="149"/>
        <end position="173"/>
    </location>
</feature>
<dbReference type="AlphaFoldDB" id="A0A5B1C9S4"/>
<accession>A0A5B1C9S4</accession>
<dbReference type="EMBL" id="VRLW01000003">
    <property type="protein sequence ID" value="KAA1257266.1"/>
    <property type="molecule type" value="Genomic_DNA"/>
</dbReference>